<name>A0A1H9XSC0_9PSEU</name>
<gene>
    <name evidence="1" type="ORF">SAMN04487818_1242</name>
</gene>
<accession>A0A1H9XSC0</accession>
<dbReference type="AlphaFoldDB" id="A0A1H9XSC0"/>
<organism evidence="1 2">
    <name type="scientific">Actinokineospora terrae</name>
    <dbReference type="NCBI Taxonomy" id="155974"/>
    <lineage>
        <taxon>Bacteria</taxon>
        <taxon>Bacillati</taxon>
        <taxon>Actinomycetota</taxon>
        <taxon>Actinomycetes</taxon>
        <taxon>Pseudonocardiales</taxon>
        <taxon>Pseudonocardiaceae</taxon>
        <taxon>Actinokineospora</taxon>
    </lineage>
</organism>
<sequence length="45" mass="4985">MSEQNPITVERIDTTPMTDREHADAVSALAVLITAWTTNRKSDTP</sequence>
<keyword evidence="2" id="KW-1185">Reference proteome</keyword>
<dbReference type="STRING" id="155974.SAMN04487818_1242"/>
<protein>
    <submittedName>
        <fullName evidence="1">Uncharacterized protein</fullName>
    </submittedName>
</protein>
<dbReference type="Proteomes" id="UP000199051">
    <property type="component" value="Unassembled WGS sequence"/>
</dbReference>
<reference evidence="2" key="1">
    <citation type="submission" date="2016-10" db="EMBL/GenBank/DDBJ databases">
        <authorList>
            <person name="Varghese N."/>
            <person name="Submissions S."/>
        </authorList>
    </citation>
    <scope>NUCLEOTIDE SEQUENCE [LARGE SCALE GENOMIC DNA]</scope>
    <source>
        <strain evidence="2">DSM 44260</strain>
    </source>
</reference>
<dbReference type="EMBL" id="FOGI01000024">
    <property type="protein sequence ID" value="SES49050.1"/>
    <property type="molecule type" value="Genomic_DNA"/>
</dbReference>
<dbReference type="RefSeq" id="WP_177215938.1">
    <property type="nucleotide sequence ID" value="NZ_FOGI01000024.1"/>
</dbReference>
<proteinExistence type="predicted"/>
<evidence type="ECO:0000313" key="1">
    <source>
        <dbReference type="EMBL" id="SES49050.1"/>
    </source>
</evidence>
<evidence type="ECO:0000313" key="2">
    <source>
        <dbReference type="Proteomes" id="UP000199051"/>
    </source>
</evidence>